<dbReference type="InterPro" id="IPR000873">
    <property type="entry name" value="AMP-dep_synth/lig_dom"/>
</dbReference>
<sequence>MAPLRSHLTVLSAACSKYAASPAFWIPAAPGTSPRAWSQISYKQFYEDVELAARSWHKVLGGAGLSRGDIVGFWAGGLSYADVAAFYGLSLAGYIPQLISMRLSSGTVVLELLQASGAKALVYDPTYTLPGDAASWPLPTSPILPVAELKQFSAAPLPEFPEPSSPESPVMIFHTSGSTGGCPKLVPYSATLLDNVVSKIHRVAKPADAGRRDVCTWMGSICHLAQNTIFLGSMQHGASTIQPTTLPISGDEAKQLVKHCSLNRLHMFDLGPLIRASKTDAALLSCLKGMDAVFYGGLALASEEAAFGYSHGIKIQNCFASTEVNIMMTSSLTSPVLRPLPDTNYVFLPADGNAGLVELAVHPSSPDYPALYVASRGQSTAEPYRTGDLFSRTDDGGYVSRGRSDNWIKTANALRCDCGAIEAAVMSRCADVVRACIALGQGRASPVLLLEPMGVEMEVGLLKTQVLARLEEWNSRRYVHERLNGENFVVVLPSGALPRTAAKGNVQRALAEAKFKTILDEIYAAA</sequence>
<gene>
    <name evidence="3" type="ORF">FN846DRAFT_962769</name>
</gene>
<dbReference type="Pfam" id="PF00501">
    <property type="entry name" value="AMP-binding"/>
    <property type="match status" value="1"/>
</dbReference>
<organism evidence="3 4">
    <name type="scientific">Sphaerosporella brunnea</name>
    <dbReference type="NCBI Taxonomy" id="1250544"/>
    <lineage>
        <taxon>Eukaryota</taxon>
        <taxon>Fungi</taxon>
        <taxon>Dikarya</taxon>
        <taxon>Ascomycota</taxon>
        <taxon>Pezizomycotina</taxon>
        <taxon>Pezizomycetes</taxon>
        <taxon>Pezizales</taxon>
        <taxon>Pyronemataceae</taxon>
        <taxon>Sphaerosporella</taxon>
    </lineage>
</organism>
<dbReference type="PANTHER" id="PTHR43201">
    <property type="entry name" value="ACYL-COA SYNTHETASE"/>
    <property type="match status" value="1"/>
</dbReference>
<evidence type="ECO:0000256" key="1">
    <source>
        <dbReference type="ARBA" id="ARBA00006432"/>
    </source>
</evidence>
<dbReference type="SUPFAM" id="SSF56801">
    <property type="entry name" value="Acetyl-CoA synthetase-like"/>
    <property type="match status" value="1"/>
</dbReference>
<dbReference type="GO" id="GO:0031956">
    <property type="term" value="F:medium-chain fatty acid-CoA ligase activity"/>
    <property type="evidence" value="ECO:0007669"/>
    <property type="project" value="TreeGrafter"/>
</dbReference>
<dbReference type="EMBL" id="VXIS01000189">
    <property type="protein sequence ID" value="KAA8898230.1"/>
    <property type="molecule type" value="Genomic_DNA"/>
</dbReference>
<dbReference type="OrthoDB" id="429813at2759"/>
<evidence type="ECO:0000313" key="3">
    <source>
        <dbReference type="EMBL" id="KAA8898230.1"/>
    </source>
</evidence>
<evidence type="ECO:0000259" key="2">
    <source>
        <dbReference type="Pfam" id="PF00501"/>
    </source>
</evidence>
<comment type="caution">
    <text evidence="3">The sequence shown here is derived from an EMBL/GenBank/DDBJ whole genome shotgun (WGS) entry which is preliminary data.</text>
</comment>
<proteinExistence type="inferred from homology"/>
<evidence type="ECO:0000313" key="4">
    <source>
        <dbReference type="Proteomes" id="UP000326924"/>
    </source>
</evidence>
<accession>A0A5J5ENN3</accession>
<dbReference type="PANTHER" id="PTHR43201:SF8">
    <property type="entry name" value="ACYL-COA SYNTHETASE FAMILY MEMBER 3"/>
    <property type="match status" value="1"/>
</dbReference>
<comment type="similarity">
    <text evidence="1">Belongs to the ATP-dependent AMP-binding enzyme family.</text>
</comment>
<dbReference type="InParanoid" id="A0A5J5ENN3"/>
<dbReference type="Pfam" id="PF23562">
    <property type="entry name" value="AMP-binding_C_3"/>
    <property type="match status" value="1"/>
</dbReference>
<dbReference type="InterPro" id="IPR042099">
    <property type="entry name" value="ANL_N_sf"/>
</dbReference>
<dbReference type="Proteomes" id="UP000326924">
    <property type="component" value="Unassembled WGS sequence"/>
</dbReference>
<keyword evidence="4" id="KW-1185">Reference proteome</keyword>
<dbReference type="AlphaFoldDB" id="A0A5J5ENN3"/>
<reference evidence="3 4" key="1">
    <citation type="submission" date="2019-09" db="EMBL/GenBank/DDBJ databases">
        <title>Draft genome of the ectomycorrhizal ascomycete Sphaerosporella brunnea.</title>
        <authorList>
            <consortium name="DOE Joint Genome Institute"/>
            <person name="Benucci G.M."/>
            <person name="Marozzi G."/>
            <person name="Antonielli L."/>
            <person name="Sanchez S."/>
            <person name="Marco P."/>
            <person name="Wang X."/>
            <person name="Falini L.B."/>
            <person name="Barry K."/>
            <person name="Haridas S."/>
            <person name="Lipzen A."/>
            <person name="Labutti K."/>
            <person name="Grigoriev I.V."/>
            <person name="Murat C."/>
            <person name="Martin F."/>
            <person name="Albertini E."/>
            <person name="Donnini D."/>
            <person name="Bonito G."/>
        </authorList>
    </citation>
    <scope>NUCLEOTIDE SEQUENCE [LARGE SCALE GENOMIC DNA]</scope>
    <source>
        <strain evidence="3 4">Sb_GMNB300</strain>
    </source>
</reference>
<dbReference type="Gene3D" id="3.40.50.12780">
    <property type="entry name" value="N-terminal domain of ligase-like"/>
    <property type="match status" value="1"/>
</dbReference>
<feature type="domain" description="AMP-dependent synthetase/ligase" evidence="2">
    <location>
        <begin position="35"/>
        <end position="330"/>
    </location>
</feature>
<protein>
    <recommendedName>
        <fullName evidence="2">AMP-dependent synthetase/ligase domain-containing protein</fullName>
    </recommendedName>
</protein>
<dbReference type="GO" id="GO:0006631">
    <property type="term" value="P:fatty acid metabolic process"/>
    <property type="evidence" value="ECO:0007669"/>
    <property type="project" value="TreeGrafter"/>
</dbReference>
<name>A0A5J5ENN3_9PEZI</name>